<evidence type="ECO:0000256" key="7">
    <source>
        <dbReference type="ARBA" id="ARBA00022741"/>
    </source>
</evidence>
<evidence type="ECO:0000256" key="12">
    <source>
        <dbReference type="ARBA" id="ARBA00023180"/>
    </source>
</evidence>
<evidence type="ECO:0000256" key="8">
    <source>
        <dbReference type="ARBA" id="ARBA00022777"/>
    </source>
</evidence>
<dbReference type="Gramene" id="PRQ16592">
    <property type="protein sequence ID" value="PRQ16592"/>
    <property type="gene ID" value="RchiOBHm_Chr7g0185881"/>
</dbReference>
<dbReference type="FunFam" id="3.30.200.20:FF:000178">
    <property type="entry name" value="serine/threonine-protein kinase PBS1-like"/>
    <property type="match status" value="1"/>
</dbReference>
<dbReference type="InterPro" id="IPR001245">
    <property type="entry name" value="Ser-Thr/Tyr_kinase_cat_dom"/>
</dbReference>
<dbReference type="GO" id="GO:0030247">
    <property type="term" value="F:polysaccharide binding"/>
    <property type="evidence" value="ECO:0007669"/>
    <property type="project" value="InterPro"/>
</dbReference>
<evidence type="ECO:0000256" key="1">
    <source>
        <dbReference type="ARBA" id="ARBA00004479"/>
    </source>
</evidence>
<dbReference type="FunFam" id="1.10.510.10:FF:000590">
    <property type="entry name" value="PR5-like receptor kinase"/>
    <property type="match status" value="1"/>
</dbReference>
<dbReference type="Pfam" id="PF14380">
    <property type="entry name" value="WAK_assoc"/>
    <property type="match status" value="1"/>
</dbReference>
<keyword evidence="12" id="KW-0325">Glycoprotein</keyword>
<dbReference type="Gene3D" id="1.10.510.10">
    <property type="entry name" value="Transferase(Phosphotransferase) domain 1"/>
    <property type="match status" value="1"/>
</dbReference>
<evidence type="ECO:0000256" key="9">
    <source>
        <dbReference type="ARBA" id="ARBA00022840"/>
    </source>
</evidence>
<keyword evidence="7 15" id="KW-0547">Nucleotide-binding</keyword>
<evidence type="ECO:0000256" key="3">
    <source>
        <dbReference type="ARBA" id="ARBA00022527"/>
    </source>
</evidence>
<dbReference type="GO" id="GO:0005524">
    <property type="term" value="F:ATP binding"/>
    <property type="evidence" value="ECO:0007669"/>
    <property type="project" value="UniProtKB-UniRule"/>
</dbReference>
<dbReference type="PANTHER" id="PTHR27009">
    <property type="entry name" value="RUST RESISTANCE KINASE LR10-RELATED"/>
    <property type="match status" value="1"/>
</dbReference>
<evidence type="ECO:0000256" key="2">
    <source>
        <dbReference type="ARBA" id="ARBA00012513"/>
    </source>
</evidence>
<evidence type="ECO:0000313" key="18">
    <source>
        <dbReference type="EMBL" id="PRQ16592.1"/>
    </source>
</evidence>
<organism evidence="18 19">
    <name type="scientific">Rosa chinensis</name>
    <name type="common">China rose</name>
    <dbReference type="NCBI Taxonomy" id="74649"/>
    <lineage>
        <taxon>Eukaryota</taxon>
        <taxon>Viridiplantae</taxon>
        <taxon>Streptophyta</taxon>
        <taxon>Embryophyta</taxon>
        <taxon>Tracheophyta</taxon>
        <taxon>Spermatophyta</taxon>
        <taxon>Magnoliopsida</taxon>
        <taxon>eudicotyledons</taxon>
        <taxon>Gunneridae</taxon>
        <taxon>Pentapetalae</taxon>
        <taxon>rosids</taxon>
        <taxon>fabids</taxon>
        <taxon>Rosales</taxon>
        <taxon>Rosaceae</taxon>
        <taxon>Rosoideae</taxon>
        <taxon>Rosoideae incertae sedis</taxon>
        <taxon>Rosa</taxon>
    </lineage>
</organism>
<dbReference type="PROSITE" id="PS00107">
    <property type="entry name" value="PROTEIN_KINASE_ATP"/>
    <property type="match status" value="1"/>
</dbReference>
<evidence type="ECO:0000256" key="10">
    <source>
        <dbReference type="ARBA" id="ARBA00022989"/>
    </source>
</evidence>
<evidence type="ECO:0000256" key="13">
    <source>
        <dbReference type="ARBA" id="ARBA00047899"/>
    </source>
</evidence>
<dbReference type="InterPro" id="IPR045874">
    <property type="entry name" value="LRK10/LRL21-25-like"/>
</dbReference>
<keyword evidence="6" id="KW-0732">Signal</keyword>
<dbReference type="InterPro" id="IPR017441">
    <property type="entry name" value="Protein_kinase_ATP_BS"/>
</dbReference>
<comment type="catalytic activity">
    <reaction evidence="14">
        <text>L-seryl-[protein] + ATP = O-phospho-L-seryl-[protein] + ADP + H(+)</text>
        <dbReference type="Rhea" id="RHEA:17989"/>
        <dbReference type="Rhea" id="RHEA-COMP:9863"/>
        <dbReference type="Rhea" id="RHEA-COMP:11604"/>
        <dbReference type="ChEBI" id="CHEBI:15378"/>
        <dbReference type="ChEBI" id="CHEBI:29999"/>
        <dbReference type="ChEBI" id="CHEBI:30616"/>
        <dbReference type="ChEBI" id="CHEBI:83421"/>
        <dbReference type="ChEBI" id="CHEBI:456216"/>
        <dbReference type="EC" id="2.7.11.1"/>
    </reaction>
</comment>
<feature type="transmembrane region" description="Helical" evidence="16">
    <location>
        <begin position="32"/>
        <end position="48"/>
    </location>
</feature>
<keyword evidence="9 15" id="KW-0067">ATP-binding</keyword>
<evidence type="ECO:0000256" key="14">
    <source>
        <dbReference type="ARBA" id="ARBA00048679"/>
    </source>
</evidence>
<dbReference type="OMA" id="FQILVCM"/>
<evidence type="ECO:0000256" key="11">
    <source>
        <dbReference type="ARBA" id="ARBA00023136"/>
    </source>
</evidence>
<dbReference type="GO" id="GO:0016020">
    <property type="term" value="C:membrane"/>
    <property type="evidence" value="ECO:0007669"/>
    <property type="project" value="UniProtKB-SubCell"/>
</dbReference>
<dbReference type="GO" id="GO:0106310">
    <property type="term" value="F:protein serine kinase activity"/>
    <property type="evidence" value="ECO:0007669"/>
    <property type="project" value="RHEA"/>
</dbReference>
<dbReference type="InterPro" id="IPR011009">
    <property type="entry name" value="Kinase-like_dom_sf"/>
</dbReference>
<dbReference type="GO" id="GO:0016787">
    <property type="term" value="F:hydrolase activity"/>
    <property type="evidence" value="ECO:0007669"/>
    <property type="project" value="UniProtKB-KW"/>
</dbReference>
<dbReference type="Proteomes" id="UP000238479">
    <property type="component" value="Chromosome 7"/>
</dbReference>
<name>A0A2P6P3U8_ROSCH</name>
<feature type="transmembrane region" description="Helical" evidence="16">
    <location>
        <begin position="291"/>
        <end position="314"/>
    </location>
</feature>
<comment type="caution">
    <text evidence="18">The sequence shown here is derived from an EMBL/GenBank/DDBJ whole genome shotgun (WGS) entry which is preliminary data.</text>
</comment>
<gene>
    <name evidence="18" type="ORF">RchiOBHm_Chr7g0185881</name>
</gene>
<dbReference type="PROSITE" id="PS00108">
    <property type="entry name" value="PROTEIN_KINASE_ST"/>
    <property type="match status" value="1"/>
</dbReference>
<dbReference type="SUPFAM" id="SSF56112">
    <property type="entry name" value="Protein kinase-like (PK-like)"/>
    <property type="match status" value="1"/>
</dbReference>
<keyword evidence="19" id="KW-1185">Reference proteome</keyword>
<evidence type="ECO:0000256" key="16">
    <source>
        <dbReference type="SAM" id="Phobius"/>
    </source>
</evidence>
<evidence type="ECO:0000313" key="19">
    <source>
        <dbReference type="Proteomes" id="UP000238479"/>
    </source>
</evidence>
<keyword evidence="4" id="KW-0808">Transferase</keyword>
<dbReference type="InterPro" id="IPR000719">
    <property type="entry name" value="Prot_kinase_dom"/>
</dbReference>
<dbReference type="Gene3D" id="3.30.200.20">
    <property type="entry name" value="Phosphorylase Kinase, domain 1"/>
    <property type="match status" value="1"/>
</dbReference>
<dbReference type="SMART" id="SM00220">
    <property type="entry name" value="S_TKc"/>
    <property type="match status" value="1"/>
</dbReference>
<keyword evidence="3" id="KW-0723">Serine/threonine-protein kinase</keyword>
<keyword evidence="5 16" id="KW-0812">Transmembrane</keyword>
<comment type="catalytic activity">
    <reaction evidence="13">
        <text>L-threonyl-[protein] + ATP = O-phospho-L-threonyl-[protein] + ADP + H(+)</text>
        <dbReference type="Rhea" id="RHEA:46608"/>
        <dbReference type="Rhea" id="RHEA-COMP:11060"/>
        <dbReference type="Rhea" id="RHEA-COMP:11605"/>
        <dbReference type="ChEBI" id="CHEBI:15378"/>
        <dbReference type="ChEBI" id="CHEBI:30013"/>
        <dbReference type="ChEBI" id="CHEBI:30616"/>
        <dbReference type="ChEBI" id="CHEBI:61977"/>
        <dbReference type="ChEBI" id="CHEBI:456216"/>
        <dbReference type="EC" id="2.7.11.1"/>
    </reaction>
</comment>
<comment type="subcellular location">
    <subcellularLocation>
        <location evidence="1">Membrane</location>
        <topology evidence="1">Single-pass type I membrane protein</topology>
    </subcellularLocation>
</comment>
<dbReference type="Pfam" id="PF13947">
    <property type="entry name" value="GUB_WAK_bind"/>
    <property type="match status" value="1"/>
</dbReference>
<evidence type="ECO:0000256" key="4">
    <source>
        <dbReference type="ARBA" id="ARBA00022679"/>
    </source>
</evidence>
<protein>
    <recommendedName>
        <fullName evidence="2">non-specific serine/threonine protein kinase</fullName>
        <ecNumber evidence="2">2.7.11.1</ecNumber>
    </recommendedName>
</protein>
<dbReference type="AlphaFoldDB" id="A0A2P6P3U8"/>
<evidence type="ECO:0000259" key="17">
    <source>
        <dbReference type="PROSITE" id="PS50011"/>
    </source>
</evidence>
<keyword evidence="8 18" id="KW-0418">Kinase</keyword>
<keyword evidence="18" id="KW-0378">Hydrolase</keyword>
<dbReference type="PROSITE" id="PS50011">
    <property type="entry name" value="PROTEIN_KINASE_DOM"/>
    <property type="match status" value="1"/>
</dbReference>
<keyword evidence="10 16" id="KW-1133">Transmembrane helix</keyword>
<dbReference type="InterPro" id="IPR008271">
    <property type="entry name" value="Ser/Thr_kinase_AS"/>
</dbReference>
<sequence length="664" mass="75808">MVLHRYYIPLSKFLSYLLPITMFKPNHLFRRAPFFYIIFYVFMFQFVYCKEHALYSQCKQPFNCGALKNVTYPFWGGTNRPQVCGRLGFELINCQEEGQLPRIKIKELDFHVSNINSQELLHTMTIARSDLCDRPCTHLLVNTTLNYTRFSYVQTVRNLTLYYGCLPQNQSILNNFTCIIDGKPKDRDISYYMDDSLSRVVNETSCFTKIQVPYFWEDFDVMPETENATAEVEKVLNQGFQVEYNAEWDLCRPCMNSNGICVSNSMTDSFLCLCGDQRYRSTCPRFPDTSWLVAIGVSVAGISVFLFCAICFCLKYGCSGNKEMNNEDVEAFIQNIGPLAVKRYKFSDVRKMTNSFTDKLGQGGYGDVYKGKLLNGCRVAVKVLKESKGNGEDFVNEVASISRTSHVNVVTLFGYCFEGQKKALIYEFMPNGSLEKFIYKDTNPLKSILHLDFERLFQIATGIARGLEYLHRGCNTRILHFDIKPHNILLDENFCPKISDFGLSKLCMRKESNISMLDTRGTIGYIAPEVYCRNFGRVSAKSDVYSYGMMILEMVGGRKNIDARVSHTSEIYFPDWVYENLEEGSNFGLLNAVTEEEKEITRKMILVGLWCIQTKPSDRPSMSIVIEMLEGSIEALQIPPKPVLSSPVRTSPKSSTLSVVSVLD</sequence>
<feature type="domain" description="Protein kinase" evidence="17">
    <location>
        <begin position="354"/>
        <end position="644"/>
    </location>
</feature>
<dbReference type="OrthoDB" id="4062651at2759"/>
<dbReference type="GO" id="GO:0004674">
    <property type="term" value="F:protein serine/threonine kinase activity"/>
    <property type="evidence" value="ECO:0007669"/>
    <property type="project" value="UniProtKB-KW"/>
</dbReference>
<feature type="binding site" evidence="15">
    <location>
        <position position="382"/>
    </location>
    <ligand>
        <name>ATP</name>
        <dbReference type="ChEBI" id="CHEBI:30616"/>
    </ligand>
</feature>
<keyword evidence="11 16" id="KW-0472">Membrane</keyword>
<dbReference type="STRING" id="74649.A0A2P6P3U8"/>
<evidence type="ECO:0000256" key="15">
    <source>
        <dbReference type="PROSITE-ProRule" id="PRU10141"/>
    </source>
</evidence>
<accession>A0A2P6P3U8</accession>
<dbReference type="EC" id="2.7.11.1" evidence="2"/>
<proteinExistence type="predicted"/>
<dbReference type="InterPro" id="IPR025287">
    <property type="entry name" value="WAK_GUB"/>
</dbReference>
<evidence type="ECO:0000256" key="6">
    <source>
        <dbReference type="ARBA" id="ARBA00022729"/>
    </source>
</evidence>
<evidence type="ECO:0000256" key="5">
    <source>
        <dbReference type="ARBA" id="ARBA00022692"/>
    </source>
</evidence>
<dbReference type="InterPro" id="IPR032872">
    <property type="entry name" value="WAK_assoc_C"/>
</dbReference>
<dbReference type="Pfam" id="PF07714">
    <property type="entry name" value="PK_Tyr_Ser-Thr"/>
    <property type="match status" value="1"/>
</dbReference>
<reference evidence="18 19" key="1">
    <citation type="journal article" date="2018" name="Nat. Genet.">
        <title>The Rosa genome provides new insights in the design of modern roses.</title>
        <authorList>
            <person name="Bendahmane M."/>
        </authorList>
    </citation>
    <scope>NUCLEOTIDE SEQUENCE [LARGE SCALE GENOMIC DNA]</scope>
    <source>
        <strain evidence="19">cv. Old Blush</strain>
    </source>
</reference>
<dbReference type="EMBL" id="PDCK01000045">
    <property type="protein sequence ID" value="PRQ16592.1"/>
    <property type="molecule type" value="Genomic_DNA"/>
</dbReference>